<organism evidence="8 9">
    <name type="scientific">Paenibacillus mendelii</name>
    <dbReference type="NCBI Taxonomy" id="206163"/>
    <lineage>
        <taxon>Bacteria</taxon>
        <taxon>Bacillati</taxon>
        <taxon>Bacillota</taxon>
        <taxon>Bacilli</taxon>
        <taxon>Bacillales</taxon>
        <taxon>Paenibacillaceae</taxon>
        <taxon>Paenibacillus</taxon>
    </lineage>
</organism>
<feature type="domain" description="ABC-2 type transporter transmembrane" evidence="7">
    <location>
        <begin position="17"/>
        <end position="359"/>
    </location>
</feature>
<evidence type="ECO:0000256" key="1">
    <source>
        <dbReference type="ARBA" id="ARBA00004651"/>
    </source>
</evidence>
<keyword evidence="3 6" id="KW-0812">Transmembrane</keyword>
<keyword evidence="4 6" id="KW-1133">Transmembrane helix</keyword>
<dbReference type="Pfam" id="PF12698">
    <property type="entry name" value="ABC2_membrane_3"/>
    <property type="match status" value="1"/>
</dbReference>
<keyword evidence="5 6" id="KW-0472">Membrane</keyword>
<dbReference type="InterPro" id="IPR013525">
    <property type="entry name" value="ABC2_TM"/>
</dbReference>
<evidence type="ECO:0000259" key="7">
    <source>
        <dbReference type="Pfam" id="PF12698"/>
    </source>
</evidence>
<dbReference type="Proteomes" id="UP001589818">
    <property type="component" value="Unassembled WGS sequence"/>
</dbReference>
<dbReference type="EMBL" id="JBHLVF010000010">
    <property type="protein sequence ID" value="MFC0391079.1"/>
    <property type="molecule type" value="Genomic_DNA"/>
</dbReference>
<feature type="transmembrane region" description="Helical" evidence="6">
    <location>
        <begin position="170"/>
        <end position="189"/>
    </location>
</feature>
<dbReference type="PANTHER" id="PTHR30294:SF29">
    <property type="entry name" value="MULTIDRUG ABC TRANSPORTER PERMEASE YBHS-RELATED"/>
    <property type="match status" value="1"/>
</dbReference>
<feature type="transmembrane region" description="Helical" evidence="6">
    <location>
        <begin position="221"/>
        <end position="239"/>
    </location>
</feature>
<reference evidence="8 9" key="1">
    <citation type="submission" date="2024-09" db="EMBL/GenBank/DDBJ databases">
        <authorList>
            <person name="Sun Q."/>
            <person name="Mori K."/>
        </authorList>
    </citation>
    <scope>NUCLEOTIDE SEQUENCE [LARGE SCALE GENOMIC DNA]</scope>
    <source>
        <strain evidence="8 9">CCM 4839</strain>
    </source>
</reference>
<dbReference type="InterPro" id="IPR051449">
    <property type="entry name" value="ABC-2_transporter_component"/>
</dbReference>
<evidence type="ECO:0000256" key="6">
    <source>
        <dbReference type="SAM" id="Phobius"/>
    </source>
</evidence>
<keyword evidence="2" id="KW-1003">Cell membrane</keyword>
<gene>
    <name evidence="8" type="ORF">ACFFJ8_06785</name>
</gene>
<accession>A0ABV6J6G2</accession>
<evidence type="ECO:0000313" key="8">
    <source>
        <dbReference type="EMBL" id="MFC0391079.1"/>
    </source>
</evidence>
<name>A0ABV6J6G2_9BACL</name>
<evidence type="ECO:0000256" key="2">
    <source>
        <dbReference type="ARBA" id="ARBA00022475"/>
    </source>
</evidence>
<dbReference type="PANTHER" id="PTHR30294">
    <property type="entry name" value="MEMBRANE COMPONENT OF ABC TRANSPORTER YHHJ-RELATED"/>
    <property type="match status" value="1"/>
</dbReference>
<protein>
    <submittedName>
        <fullName evidence="8">ABC transporter permease</fullName>
    </submittedName>
</protein>
<dbReference type="RefSeq" id="WP_204818252.1">
    <property type="nucleotide sequence ID" value="NZ_JANHOF010000004.1"/>
</dbReference>
<keyword evidence="9" id="KW-1185">Reference proteome</keyword>
<sequence>MNPIFMAQWMKEKRSPIMILAFCGLSILATLLFGTGSDSKMQIGVFPAEGAGDTAAEEWLDLLNKGDAVEFVMQDELQAHSEVREGRADAALQLMENDYRIIAAIDNPNVQLVEQQVHTVFVEELQLRAAEAYKKDTSAFRTEVETYLKHPPITVQSQTTEGSQLIKYNMSLQLLFTFTLFLVMFTIGFKINSITMEKVSGIWSRVILSPVRKSEMYMGHLMYSAMIGFAQIAAVFLLFRYAFGFNLGDQFGMLLLIAAMYSMTIVALSMLLTGMVRTPEQFNAVFPSVIPIMPLLSGAYMPPGTITNEFLLTISELFPLKHALDAMIDIAIYNAGWPDVFLSVAKLCMIGVICMGIGINLMERRRV</sequence>
<feature type="transmembrane region" description="Helical" evidence="6">
    <location>
        <begin position="251"/>
        <end position="272"/>
    </location>
</feature>
<evidence type="ECO:0000256" key="4">
    <source>
        <dbReference type="ARBA" id="ARBA00022989"/>
    </source>
</evidence>
<proteinExistence type="predicted"/>
<evidence type="ECO:0000313" key="9">
    <source>
        <dbReference type="Proteomes" id="UP001589818"/>
    </source>
</evidence>
<evidence type="ECO:0000256" key="3">
    <source>
        <dbReference type="ARBA" id="ARBA00022692"/>
    </source>
</evidence>
<feature type="transmembrane region" description="Helical" evidence="6">
    <location>
        <begin position="340"/>
        <end position="362"/>
    </location>
</feature>
<evidence type="ECO:0000256" key="5">
    <source>
        <dbReference type="ARBA" id="ARBA00023136"/>
    </source>
</evidence>
<comment type="subcellular location">
    <subcellularLocation>
        <location evidence="1">Cell membrane</location>
        <topology evidence="1">Multi-pass membrane protein</topology>
    </subcellularLocation>
</comment>
<comment type="caution">
    <text evidence="8">The sequence shown here is derived from an EMBL/GenBank/DDBJ whole genome shotgun (WGS) entry which is preliminary data.</text>
</comment>